<organism evidence="6 7">
    <name type="scientific">Mycobacterium pseudoshottsii</name>
    <dbReference type="NCBI Taxonomy" id="265949"/>
    <lineage>
        <taxon>Bacteria</taxon>
        <taxon>Bacillati</taxon>
        <taxon>Actinomycetota</taxon>
        <taxon>Actinomycetes</taxon>
        <taxon>Mycobacteriales</taxon>
        <taxon>Mycobacteriaceae</taxon>
        <taxon>Mycobacterium</taxon>
        <taxon>Mycobacterium ulcerans group</taxon>
    </lineage>
</organism>
<feature type="region of interest" description="Disordered" evidence="4">
    <location>
        <begin position="510"/>
        <end position="614"/>
    </location>
</feature>
<evidence type="ECO:0000256" key="3">
    <source>
        <dbReference type="ARBA" id="ARBA00023186"/>
    </source>
</evidence>
<dbReference type="PANTHER" id="PTHR42749">
    <property type="entry name" value="CELL SHAPE-DETERMINING PROTEIN MREB"/>
    <property type="match status" value="1"/>
</dbReference>
<dbReference type="PANTHER" id="PTHR42749:SF1">
    <property type="entry name" value="CELL SHAPE-DETERMINING PROTEIN MREB"/>
    <property type="match status" value="1"/>
</dbReference>
<dbReference type="EMBL" id="AP026367">
    <property type="protein sequence ID" value="BDN80505.1"/>
    <property type="molecule type" value="Genomic_DNA"/>
</dbReference>
<keyword evidence="5" id="KW-0812">Transmembrane</keyword>
<dbReference type="SUPFAM" id="SSF53067">
    <property type="entry name" value="Actin-like ATPase domain"/>
    <property type="match status" value="1"/>
</dbReference>
<evidence type="ECO:0000256" key="2">
    <source>
        <dbReference type="ARBA" id="ARBA00022840"/>
    </source>
</evidence>
<dbReference type="GO" id="GO:0005524">
    <property type="term" value="F:ATP binding"/>
    <property type="evidence" value="ECO:0007669"/>
    <property type="project" value="UniProtKB-KW"/>
</dbReference>
<dbReference type="InterPro" id="IPR043129">
    <property type="entry name" value="ATPase_NBD"/>
</dbReference>
<accession>A0A9N7LJE5</accession>
<dbReference type="GO" id="GO:0140662">
    <property type="term" value="F:ATP-dependent protein folding chaperone"/>
    <property type="evidence" value="ECO:0007669"/>
    <property type="project" value="InterPro"/>
</dbReference>
<reference evidence="6" key="1">
    <citation type="submission" date="2022-06" db="EMBL/GenBank/DDBJ databases">
        <title>Complete genome sequence of Mycobacterium pseudoshottsii NJB1907-Z4.</title>
        <authorList>
            <person name="Komine T."/>
            <person name="Fukano H."/>
            <person name="Wada S."/>
        </authorList>
    </citation>
    <scope>NUCLEOTIDE SEQUENCE</scope>
    <source>
        <strain evidence="6">NJB1907-Z4</strain>
    </source>
</reference>
<feature type="transmembrane region" description="Helical" evidence="5">
    <location>
        <begin position="465"/>
        <end position="488"/>
    </location>
</feature>
<dbReference type="Gene3D" id="3.90.640.10">
    <property type="entry name" value="Actin, Chain A, domain 4"/>
    <property type="match status" value="1"/>
</dbReference>
<name>A0A9N7LJE5_9MYCO</name>
<dbReference type="AlphaFoldDB" id="A0A9N7LJE5"/>
<feature type="region of interest" description="Disordered" evidence="4">
    <location>
        <begin position="415"/>
        <end position="446"/>
    </location>
</feature>
<keyword evidence="5" id="KW-0472">Membrane</keyword>
<dbReference type="Gene3D" id="3.30.420.40">
    <property type="match status" value="2"/>
</dbReference>
<evidence type="ECO:0000256" key="1">
    <source>
        <dbReference type="ARBA" id="ARBA00022741"/>
    </source>
</evidence>
<keyword evidence="7" id="KW-1185">Reference proteome</keyword>
<evidence type="ECO:0000256" key="4">
    <source>
        <dbReference type="SAM" id="MobiDB-lite"/>
    </source>
</evidence>
<keyword evidence="5" id="KW-1133">Transmembrane helix</keyword>
<proteinExistence type="predicted"/>
<keyword evidence="3" id="KW-0143">Chaperone</keyword>
<evidence type="ECO:0000313" key="7">
    <source>
        <dbReference type="Proteomes" id="UP001058626"/>
    </source>
</evidence>
<feature type="compositionally biased region" description="Low complexity" evidence="4">
    <location>
        <begin position="518"/>
        <end position="614"/>
    </location>
</feature>
<evidence type="ECO:0000313" key="6">
    <source>
        <dbReference type="EMBL" id="BDN80505.1"/>
    </source>
</evidence>
<gene>
    <name evidence="6" type="ORF">NJB1907Z4_C07200</name>
</gene>
<protein>
    <recommendedName>
        <fullName evidence="8">Molecular chaperone</fullName>
    </recommendedName>
</protein>
<evidence type="ECO:0000256" key="5">
    <source>
        <dbReference type="SAM" id="Phobius"/>
    </source>
</evidence>
<keyword evidence="1" id="KW-0547">Nucleotide-binding</keyword>
<sequence length="614" mass="61921">MWDMSESLGLSIGVANLVATRAGGAPLRRASVLHLFQHQAAEVGLPEENPGLAGAGLVLRGFVERVGDQSPLIAADGTKYLGEALAVQALSALARTVGYGSPVTIAAPAYWSGAQLGALRGALLTEPALAPNGVAAAVVSDAAAALAALRPTPGFPASGVVALCDFGAGGTSVTLAQVGSSLQQIGPTFRYREFSGDEIDQLILSHLLTVTPGIDSAEVSGTATSMGSVTLLLGGCRFAKEHLSAAPVATIATGAAGQPGADIRFSRNELEQLITQPLDRFIGSVEDMLQRSGVPRPSLAAVAAVGGGAAIPLIGNRLSERLQVPVFTTAQPIFSAAIGAAMLGQDQSSAGAPTGAGPAVDMPTNIVGAAGTIGAMTEVSPTAWANQAGSAAASESASDNAKSATYRALAWSQDADTGNEPVPYTGPDATGEYGREPATDYAPRYDYPDQDRYAEAAPLPWYKRAAVVFSLAAAGLAILVAVVLGLTLGTSNNKPVNTTVPAPPPEPITTTILGPNSSPTVTVITPTPPSTTTTSPSATTTTTQPTTTTTTTTTTTPTTTTTTTTTPPTTTTTQPTTTRTTTTQPTTTAPPTTTQQPSTTTAAPITPTTEAPGA</sequence>
<dbReference type="InterPro" id="IPR013126">
    <property type="entry name" value="Hsp_70_fam"/>
</dbReference>
<dbReference type="Proteomes" id="UP001058626">
    <property type="component" value="Chromosome"/>
</dbReference>
<dbReference type="Pfam" id="PF00012">
    <property type="entry name" value="HSP70"/>
    <property type="match status" value="1"/>
</dbReference>
<evidence type="ECO:0008006" key="8">
    <source>
        <dbReference type="Google" id="ProtNLM"/>
    </source>
</evidence>
<keyword evidence="2" id="KW-0067">ATP-binding</keyword>